<keyword evidence="2" id="KW-1185">Reference proteome</keyword>
<sequence>MAVSGGLEPCRFAQQPNWLREIQKNDHGAIRSIHFSQVPVANLGPAISICHSHQDEPNSTDAHAHRGRGQAAFLRPRPEEARLAHNGNGIHVIGRGCWVEHDKTAGNCLGWHMMTTHGG</sequence>
<evidence type="ECO:0000313" key="2">
    <source>
        <dbReference type="Proteomes" id="UP000764110"/>
    </source>
</evidence>
<accession>A0A9P8M8I2</accession>
<dbReference type="AlphaFoldDB" id="A0A9P8M8I2"/>
<protein>
    <submittedName>
        <fullName evidence="1">Uncharacterized protein</fullName>
    </submittedName>
</protein>
<evidence type="ECO:0000313" key="1">
    <source>
        <dbReference type="EMBL" id="KAH0594025.1"/>
    </source>
</evidence>
<gene>
    <name evidence="1" type="ORF">MHUMG1_08348</name>
</gene>
<reference evidence="1 2" key="1">
    <citation type="submission" date="2020-07" db="EMBL/GenBank/DDBJ databases">
        <title>Metarhizium humberi genome.</title>
        <authorList>
            <person name="Lysoe E."/>
        </authorList>
    </citation>
    <scope>NUCLEOTIDE SEQUENCE [LARGE SCALE GENOMIC DNA]</scope>
    <source>
        <strain evidence="1 2">ESALQ1638</strain>
    </source>
</reference>
<organism evidence="1 2">
    <name type="scientific">Metarhizium humberi</name>
    <dbReference type="NCBI Taxonomy" id="2596975"/>
    <lineage>
        <taxon>Eukaryota</taxon>
        <taxon>Fungi</taxon>
        <taxon>Dikarya</taxon>
        <taxon>Ascomycota</taxon>
        <taxon>Pezizomycotina</taxon>
        <taxon>Sordariomycetes</taxon>
        <taxon>Hypocreomycetidae</taxon>
        <taxon>Hypocreales</taxon>
        <taxon>Clavicipitaceae</taxon>
        <taxon>Metarhizium</taxon>
    </lineage>
</organism>
<comment type="caution">
    <text evidence="1">The sequence shown here is derived from an EMBL/GenBank/DDBJ whole genome shotgun (WGS) entry which is preliminary data.</text>
</comment>
<dbReference type="EMBL" id="JACEFI010000018">
    <property type="protein sequence ID" value="KAH0594025.1"/>
    <property type="molecule type" value="Genomic_DNA"/>
</dbReference>
<dbReference type="Proteomes" id="UP000764110">
    <property type="component" value="Unassembled WGS sequence"/>
</dbReference>
<name>A0A9P8M8I2_9HYPO</name>
<proteinExistence type="predicted"/>